<dbReference type="EMBL" id="JACGCI010000068">
    <property type="protein sequence ID" value="KAF6748811.1"/>
    <property type="molecule type" value="Genomic_DNA"/>
</dbReference>
<evidence type="ECO:0000313" key="3">
    <source>
        <dbReference type="Proteomes" id="UP000521943"/>
    </source>
</evidence>
<feature type="compositionally biased region" description="Low complexity" evidence="1">
    <location>
        <begin position="142"/>
        <end position="165"/>
    </location>
</feature>
<feature type="compositionally biased region" description="Polar residues" evidence="1">
    <location>
        <begin position="211"/>
        <end position="220"/>
    </location>
</feature>
<keyword evidence="3" id="KW-1185">Reference proteome</keyword>
<evidence type="ECO:0000313" key="2">
    <source>
        <dbReference type="EMBL" id="KAF6748811.1"/>
    </source>
</evidence>
<evidence type="ECO:0000256" key="1">
    <source>
        <dbReference type="SAM" id="MobiDB-lite"/>
    </source>
</evidence>
<accession>A0A8H6HLU2</accession>
<comment type="caution">
    <text evidence="2">The sequence shown here is derived from an EMBL/GenBank/DDBJ whole genome shotgun (WGS) entry which is preliminary data.</text>
</comment>
<name>A0A8H6HLU2_9AGAR</name>
<reference evidence="2 3" key="1">
    <citation type="submission" date="2020-07" db="EMBL/GenBank/DDBJ databases">
        <title>Comparative genomics of pyrophilous fungi reveals a link between fire events and developmental genes.</title>
        <authorList>
            <consortium name="DOE Joint Genome Institute"/>
            <person name="Steindorff A.S."/>
            <person name="Carver A."/>
            <person name="Calhoun S."/>
            <person name="Stillman K."/>
            <person name="Liu H."/>
            <person name="Lipzen A."/>
            <person name="Pangilinan J."/>
            <person name="Labutti K."/>
            <person name="Bruns T.D."/>
            <person name="Grigoriev I.V."/>
        </authorList>
    </citation>
    <scope>NUCLEOTIDE SEQUENCE [LARGE SCALE GENOMIC DNA]</scope>
    <source>
        <strain evidence="2 3">CBS 144469</strain>
    </source>
</reference>
<dbReference type="AlphaFoldDB" id="A0A8H6HLU2"/>
<organism evidence="2 3">
    <name type="scientific">Ephemerocybe angulata</name>
    <dbReference type="NCBI Taxonomy" id="980116"/>
    <lineage>
        <taxon>Eukaryota</taxon>
        <taxon>Fungi</taxon>
        <taxon>Dikarya</taxon>
        <taxon>Basidiomycota</taxon>
        <taxon>Agaricomycotina</taxon>
        <taxon>Agaricomycetes</taxon>
        <taxon>Agaricomycetidae</taxon>
        <taxon>Agaricales</taxon>
        <taxon>Agaricineae</taxon>
        <taxon>Psathyrellaceae</taxon>
        <taxon>Ephemerocybe</taxon>
    </lineage>
</organism>
<gene>
    <name evidence="2" type="ORF">DFP72DRAFT_853195</name>
</gene>
<protein>
    <submittedName>
        <fullName evidence="2">Uncharacterized protein</fullName>
    </submittedName>
</protein>
<dbReference type="Proteomes" id="UP000521943">
    <property type="component" value="Unassembled WGS sequence"/>
</dbReference>
<feature type="region of interest" description="Disordered" evidence="1">
    <location>
        <begin position="142"/>
        <end position="220"/>
    </location>
</feature>
<proteinExistence type="predicted"/>
<sequence length="340" mass="37159">MSTPSSSQPRAPIPSSVDADPYMAMRRAMRDELKKVTPMPLHCVPWSVDLVRYLLPWIYGSGLVEPEHWLTVVPAEYLPSCYCASTTGGHQPAVIIKMRNDNPNKAWRGKHTAKCARVPHLERFLSKTRPFDSTEHVEIPSAATHISISAPAASSSRNRPSGSSSEHTQSSPTPSRPAQRGLPGGRIGANLQAQLGKSREARRPAPYAKPSTPNRTSTRVSLLPAASAVDDFGVDAGVDTGLISQRPSPLTRPRSPRPSTTIAKLFALNGANPDVGLFPHEFQGLLFQCKDCEVICARDSFRYHQCMPEHHRPKPPVVISISDDEDDDLRTALNASLETL</sequence>